<dbReference type="EMBL" id="LSRX01008639">
    <property type="protein sequence ID" value="OLP47180.1"/>
    <property type="molecule type" value="Genomic_DNA"/>
</dbReference>
<accession>A0A1Q8ZYN2</accession>
<keyword evidence="2" id="KW-1185">Reference proteome</keyword>
<feature type="non-terminal residue" evidence="1">
    <location>
        <position position="39"/>
    </location>
</feature>
<dbReference type="AlphaFoldDB" id="A0A1Q8ZYN2"/>
<dbReference type="Proteomes" id="UP000186817">
    <property type="component" value="Unassembled WGS sequence"/>
</dbReference>
<proteinExistence type="predicted"/>
<name>A0A1Q8ZYN2_SYMMI</name>
<reference evidence="1 2" key="1">
    <citation type="submission" date="2016-02" db="EMBL/GenBank/DDBJ databases">
        <title>Genome analysis of coral dinoflagellate symbionts highlights evolutionary adaptations to a symbiotic lifestyle.</title>
        <authorList>
            <person name="Aranda M."/>
            <person name="Li Y."/>
            <person name="Liew Y.J."/>
            <person name="Baumgarten S."/>
            <person name="Simakov O."/>
            <person name="Wilson M."/>
            <person name="Piel J."/>
            <person name="Ashoor H."/>
            <person name="Bougouffa S."/>
            <person name="Bajic V.B."/>
            <person name="Ryu T."/>
            <person name="Ravasi T."/>
            <person name="Bayer T."/>
            <person name="Micklem G."/>
            <person name="Kim H."/>
            <person name="Bhak J."/>
            <person name="Lajeunesse T.C."/>
            <person name="Voolstra C.R."/>
        </authorList>
    </citation>
    <scope>NUCLEOTIDE SEQUENCE [LARGE SCALE GENOMIC DNA]</scope>
    <source>
        <strain evidence="1 2">CCMP2467</strain>
    </source>
</reference>
<organism evidence="1 2">
    <name type="scientific">Symbiodinium microadriaticum</name>
    <name type="common">Dinoflagellate</name>
    <name type="synonym">Zooxanthella microadriatica</name>
    <dbReference type="NCBI Taxonomy" id="2951"/>
    <lineage>
        <taxon>Eukaryota</taxon>
        <taxon>Sar</taxon>
        <taxon>Alveolata</taxon>
        <taxon>Dinophyceae</taxon>
        <taxon>Suessiales</taxon>
        <taxon>Symbiodiniaceae</taxon>
        <taxon>Symbiodinium</taxon>
    </lineage>
</organism>
<protein>
    <submittedName>
        <fullName evidence="1">Uncharacterized protein</fullName>
    </submittedName>
</protein>
<comment type="caution">
    <text evidence="1">The sequence shown here is derived from an EMBL/GenBank/DDBJ whole genome shotgun (WGS) entry which is preliminary data.</text>
</comment>
<sequence length="39" mass="4540">MQDRRHVLYQMFWSPEALWQHPGVTSVRVGGRAGGWDLD</sequence>
<evidence type="ECO:0000313" key="1">
    <source>
        <dbReference type="EMBL" id="OLP47180.1"/>
    </source>
</evidence>
<gene>
    <name evidence="1" type="ORF">AK812_SmicGene48702</name>
</gene>
<evidence type="ECO:0000313" key="2">
    <source>
        <dbReference type="Proteomes" id="UP000186817"/>
    </source>
</evidence>